<feature type="region of interest" description="Disordered" evidence="9">
    <location>
        <begin position="712"/>
        <end position="735"/>
    </location>
</feature>
<evidence type="ECO:0000256" key="8">
    <source>
        <dbReference type="ARBA" id="ARBA00023180"/>
    </source>
</evidence>
<dbReference type="Pfam" id="PF08246">
    <property type="entry name" value="Inhibitor_I29"/>
    <property type="match status" value="1"/>
</dbReference>
<dbReference type="InterPro" id="IPR018073">
    <property type="entry name" value="Prot_inh_cystat_CS"/>
</dbReference>
<evidence type="ECO:0000256" key="2">
    <source>
        <dbReference type="ARBA" id="ARBA00022670"/>
    </source>
</evidence>
<dbReference type="EMBL" id="JAAOIC020000048">
    <property type="protein sequence ID" value="KAG8036781.1"/>
    <property type="molecule type" value="Genomic_DNA"/>
</dbReference>
<dbReference type="GO" id="GO:0008234">
    <property type="term" value="F:cysteine-type peptidase activity"/>
    <property type="evidence" value="ECO:0007669"/>
    <property type="project" value="UniProtKB-KW"/>
</dbReference>
<evidence type="ECO:0000256" key="3">
    <source>
        <dbReference type="ARBA" id="ARBA00022729"/>
    </source>
</evidence>
<dbReference type="SMART" id="SM00848">
    <property type="entry name" value="Inhibitor_I29"/>
    <property type="match status" value="1"/>
</dbReference>
<dbReference type="PROSITE" id="PS00639">
    <property type="entry name" value="THIOL_PROTEASE_HIS"/>
    <property type="match status" value="1"/>
</dbReference>
<comment type="caution">
    <text evidence="14">The sequence shown here is derived from an EMBL/GenBank/DDBJ whole genome shotgun (WGS) entry which is preliminary data.</text>
</comment>
<gene>
    <name evidence="14" type="ORF">G9C98_004103</name>
</gene>
<keyword evidence="2" id="KW-0645">Protease</keyword>
<dbReference type="SMART" id="SM00645">
    <property type="entry name" value="Pept_C1"/>
    <property type="match status" value="1"/>
</dbReference>
<dbReference type="PROSITE" id="PS00139">
    <property type="entry name" value="THIOL_PROTEASE_CYS"/>
    <property type="match status" value="1"/>
</dbReference>
<evidence type="ECO:0000256" key="4">
    <source>
        <dbReference type="ARBA" id="ARBA00022801"/>
    </source>
</evidence>
<dbReference type="Pfam" id="PF00112">
    <property type="entry name" value="Peptidase_C1"/>
    <property type="match status" value="1"/>
</dbReference>
<dbReference type="AlphaFoldDB" id="A0A8J5UY42"/>
<evidence type="ECO:0000256" key="1">
    <source>
        <dbReference type="ARBA" id="ARBA00009403"/>
    </source>
</evidence>
<dbReference type="CDD" id="cd02248">
    <property type="entry name" value="Peptidase_C1A"/>
    <property type="match status" value="1"/>
</dbReference>
<dbReference type="InterPro" id="IPR000668">
    <property type="entry name" value="Peptidase_C1A_C"/>
</dbReference>
<dbReference type="InterPro" id="IPR025661">
    <property type="entry name" value="Pept_asp_AS"/>
</dbReference>
<evidence type="ECO:0000259" key="12">
    <source>
        <dbReference type="SMART" id="SM00645"/>
    </source>
</evidence>
<protein>
    <recommendedName>
        <fullName evidence="16">Cysteine proteinase</fullName>
    </recommendedName>
</protein>
<organism evidence="14 15">
    <name type="scientific">Cotesia typhae</name>
    <dbReference type="NCBI Taxonomy" id="2053667"/>
    <lineage>
        <taxon>Eukaryota</taxon>
        <taxon>Metazoa</taxon>
        <taxon>Ecdysozoa</taxon>
        <taxon>Arthropoda</taxon>
        <taxon>Hexapoda</taxon>
        <taxon>Insecta</taxon>
        <taxon>Pterygota</taxon>
        <taxon>Neoptera</taxon>
        <taxon>Endopterygota</taxon>
        <taxon>Hymenoptera</taxon>
        <taxon>Apocrita</taxon>
        <taxon>Ichneumonoidea</taxon>
        <taxon>Braconidae</taxon>
        <taxon>Microgastrinae</taxon>
        <taxon>Cotesia</taxon>
    </lineage>
</organism>
<evidence type="ECO:0000256" key="10">
    <source>
        <dbReference type="SAM" id="SignalP"/>
    </source>
</evidence>
<accession>A0A8J5UY42</accession>
<feature type="domain" description="Peptidase C1A papain C-terminal" evidence="12">
    <location>
        <begin position="838"/>
        <end position="1055"/>
    </location>
</feature>
<dbReference type="InterPro" id="IPR025660">
    <property type="entry name" value="Pept_his_AS"/>
</dbReference>
<dbReference type="InterPro" id="IPR039417">
    <property type="entry name" value="Peptidase_C1A_papain-like"/>
</dbReference>
<dbReference type="CDD" id="cd00042">
    <property type="entry name" value="CY"/>
    <property type="match status" value="2"/>
</dbReference>
<dbReference type="Pfam" id="PF00031">
    <property type="entry name" value="Cystatin"/>
    <property type="match status" value="2"/>
</dbReference>
<evidence type="ECO:0000313" key="15">
    <source>
        <dbReference type="Proteomes" id="UP000729913"/>
    </source>
</evidence>
<evidence type="ECO:0000256" key="7">
    <source>
        <dbReference type="ARBA" id="ARBA00023157"/>
    </source>
</evidence>
<dbReference type="PROSITE" id="PS00287">
    <property type="entry name" value="CYSTATIN"/>
    <property type="match status" value="1"/>
</dbReference>
<evidence type="ECO:0008006" key="16">
    <source>
        <dbReference type="Google" id="ProtNLM"/>
    </source>
</evidence>
<evidence type="ECO:0000256" key="5">
    <source>
        <dbReference type="ARBA" id="ARBA00022807"/>
    </source>
</evidence>
<evidence type="ECO:0000256" key="9">
    <source>
        <dbReference type="SAM" id="MobiDB-lite"/>
    </source>
</evidence>
<keyword evidence="15" id="KW-1185">Reference proteome</keyword>
<keyword evidence="4" id="KW-0378">Hydrolase</keyword>
<keyword evidence="3 10" id="KW-0732">Signal</keyword>
<dbReference type="InterPro" id="IPR013128">
    <property type="entry name" value="Peptidase_C1A"/>
</dbReference>
<name>A0A8J5UY42_9HYME</name>
<feature type="compositionally biased region" description="Basic and acidic residues" evidence="9">
    <location>
        <begin position="712"/>
        <end position="730"/>
    </location>
</feature>
<comment type="similarity">
    <text evidence="1">Belongs to the cystatin family.</text>
</comment>
<dbReference type="SMART" id="SM00043">
    <property type="entry name" value="CY"/>
    <property type="match status" value="2"/>
</dbReference>
<dbReference type="Proteomes" id="UP000729913">
    <property type="component" value="Unassembled WGS sequence"/>
</dbReference>
<dbReference type="GO" id="GO:0004869">
    <property type="term" value="F:cysteine-type endopeptidase inhibitor activity"/>
    <property type="evidence" value="ECO:0007669"/>
    <property type="project" value="InterPro"/>
</dbReference>
<proteinExistence type="inferred from homology"/>
<dbReference type="PANTHER" id="PTHR12411">
    <property type="entry name" value="CYSTEINE PROTEASE FAMILY C1-RELATED"/>
    <property type="match status" value="1"/>
</dbReference>
<dbReference type="FunFam" id="3.90.70.10:FF:000130">
    <property type="entry name" value="Cysteine proteinase 1"/>
    <property type="match status" value="1"/>
</dbReference>
<evidence type="ECO:0000259" key="13">
    <source>
        <dbReference type="SMART" id="SM00848"/>
    </source>
</evidence>
<dbReference type="OrthoDB" id="387093at2759"/>
<evidence type="ECO:0000259" key="11">
    <source>
        <dbReference type="SMART" id="SM00043"/>
    </source>
</evidence>
<feature type="domain" description="Cathepsin propeptide inhibitor" evidence="13">
    <location>
        <begin position="753"/>
        <end position="810"/>
    </location>
</feature>
<dbReference type="GO" id="GO:0006508">
    <property type="term" value="P:proteolysis"/>
    <property type="evidence" value="ECO:0007669"/>
    <property type="project" value="UniProtKB-KW"/>
</dbReference>
<sequence length="1057" mass="119304">MAGSSTMLDCKKLIILLFCSIFVVQVIATTPINVSPQSISDLLVQSALNSLNEDSPTRHTYKSGNVINSQKLVQPPYTIYRLTLNLETDCHDSSCPREVCAIDVKQHEVGVIEAESNSKQCMYLYPQLKQNINQVSSNSMQDIQEQEIVENVEKQIVNDSVKLYHEDQEVLDQNDKPFIAVRASQYCPGCPYELNPTLPGLEAFGELAANSLDQSSRDNFKYRVVKIVRVTRSVPQGYNVVRYELLLEMGQTNCLKTVDNLRSECSLQTNQPTMMCAVMIDERPWLKNSRQLIRNNCTETRDQMNNLNGNGNVQSHLAGESLKSNIPIQQQGEDVNQAAEKGQIKNLADELLEVPVSTSESGSNNEEESKLTEPPFTRIVLKKDDIIKKPVKGFADKFKEFDEFLKDFDISEKTTKQSEPSVNGAEVIEEIIRSEKIETDITSESQEPNVKISRKKRSLNSEPNLVKSLAQMAVDYLDEVDTDDKKRVVVKVIESKEEEKTKTNKNLHSITVMVGTTNCLEERQDDLEDCIIKSDKPLKICKIHMVTEKDNPLKNAKVLDVQCFDKKEQRFKRDQDHILGGVSSTSTDDPEIKEFVQKGLKKYSSGYKGTKEPVVAEIVSASQQVVAGTLYTITVRFGESDCSKGQVAETCLLTDNSPIEECLITVWSRPWLKQNPEEITVKCGEEKNRKKRSLKGANYSAKMLKLAQELKKDQATESVEPENKNQEKRSLKGSNYSSKMLKMAQDLKDERAFESFQKTYQRVYTSEKEKAARFKIFKINMKVAETLQEYEQGTALYGPTMFADMTTDEFRSYTGLRSDLRSENQIPFPMAKIPDIELPNEYDWRHYNVVTPVKDQGQCGSCWAFSVTGNVEGQYAIKHSKLLSLSEQELVDCDKLDDGCNGGLQENAYRALEELGGLELEDDYPYDAEDEKCHFKKNKAIVEIVSAVNITSNETQMAQWLVKNGPMAIGINANAMQLYMGGISHPFKFLCSHDNLDHGVLIVGYGVHTYPLFKRVMPFWIVKNSWGTGWGEQGYYRVYRGDGTCGLNTDVSSAIVA</sequence>
<feature type="chain" id="PRO_5035189093" description="Cysteine proteinase" evidence="10">
    <location>
        <begin position="29"/>
        <end position="1057"/>
    </location>
</feature>
<dbReference type="PROSITE" id="PS00640">
    <property type="entry name" value="THIOL_PROTEASE_ASN"/>
    <property type="match status" value="1"/>
</dbReference>
<feature type="domain" description="Cystatin" evidence="11">
    <location>
        <begin position="186"/>
        <end position="298"/>
    </location>
</feature>
<evidence type="ECO:0000313" key="14">
    <source>
        <dbReference type="EMBL" id="KAG8036781.1"/>
    </source>
</evidence>
<feature type="signal peptide" evidence="10">
    <location>
        <begin position="1"/>
        <end position="28"/>
    </location>
</feature>
<keyword evidence="7" id="KW-1015">Disulfide bond</keyword>
<feature type="domain" description="Cystatin" evidence="11">
    <location>
        <begin position="577"/>
        <end position="684"/>
    </location>
</feature>
<dbReference type="InterPro" id="IPR000169">
    <property type="entry name" value="Pept_cys_AS"/>
</dbReference>
<evidence type="ECO:0000256" key="6">
    <source>
        <dbReference type="ARBA" id="ARBA00023145"/>
    </source>
</evidence>
<dbReference type="InterPro" id="IPR000010">
    <property type="entry name" value="Cystatin_dom"/>
</dbReference>
<keyword evidence="8" id="KW-0325">Glycoprotein</keyword>
<reference evidence="14" key="2">
    <citation type="submission" date="2021-04" db="EMBL/GenBank/DDBJ databases">
        <title>Genome-wide patterns of bracovirus chromosomal integration into multiple host tissues during parasitism.</title>
        <authorList>
            <person name="Chebbi M.A.C."/>
        </authorList>
    </citation>
    <scope>NUCLEOTIDE SEQUENCE</scope>
    <source>
        <tissue evidence="14">Whole body</tissue>
    </source>
</reference>
<keyword evidence="5" id="KW-0788">Thiol protease</keyword>
<dbReference type="InterPro" id="IPR013201">
    <property type="entry name" value="Prot_inhib_I29"/>
</dbReference>
<keyword evidence="6" id="KW-0865">Zymogen</keyword>
<reference evidence="14" key="1">
    <citation type="submission" date="2020-03" db="EMBL/GenBank/DDBJ databases">
        <authorList>
            <person name="Chebbi M.A."/>
            <person name="Drezen J.M."/>
        </authorList>
    </citation>
    <scope>NUCLEOTIDE SEQUENCE</scope>
    <source>
        <tissue evidence="14">Whole body</tissue>
    </source>
</reference>